<evidence type="ECO:0000256" key="2">
    <source>
        <dbReference type="ARBA" id="ARBA00023186"/>
    </source>
</evidence>
<dbReference type="GO" id="GO:0004750">
    <property type="term" value="F:D-ribulose-phosphate 3-epimerase activity"/>
    <property type="evidence" value="ECO:0007669"/>
    <property type="project" value="UniProtKB-EC"/>
</dbReference>
<keyword evidence="3" id="KW-0413">Isomerase</keyword>
<dbReference type="Gene3D" id="2.30.22.10">
    <property type="entry name" value="Head domain of nucleotide exchange factor GrpE"/>
    <property type="match status" value="1"/>
</dbReference>
<evidence type="ECO:0000313" key="4">
    <source>
        <dbReference type="Proteomes" id="UP000054498"/>
    </source>
</evidence>
<dbReference type="AlphaFoldDB" id="A0A0D2MZM6"/>
<evidence type="ECO:0000313" key="3">
    <source>
        <dbReference type="EMBL" id="KIZ05737.1"/>
    </source>
</evidence>
<dbReference type="GO" id="GO:0042803">
    <property type="term" value="F:protein homodimerization activity"/>
    <property type="evidence" value="ECO:0007669"/>
    <property type="project" value="InterPro"/>
</dbReference>
<dbReference type="KEGG" id="mng:MNEG_2225"/>
<accession>A0A0D2MZM6</accession>
<protein>
    <submittedName>
        <fullName evidence="3">Molecular chaperone GrpE</fullName>
        <ecNumber evidence="3">5.1.3.1</ecNumber>
    </submittedName>
</protein>
<dbReference type="SUPFAM" id="SSF58014">
    <property type="entry name" value="Coiled-coil domain of nucleotide exchange factor GrpE"/>
    <property type="match status" value="1"/>
</dbReference>
<dbReference type="Gene3D" id="3.90.20.20">
    <property type="match status" value="1"/>
</dbReference>
<dbReference type="GO" id="GO:0051087">
    <property type="term" value="F:protein-folding chaperone binding"/>
    <property type="evidence" value="ECO:0007669"/>
    <property type="project" value="InterPro"/>
</dbReference>
<dbReference type="Pfam" id="PF01025">
    <property type="entry name" value="GrpE"/>
    <property type="match status" value="1"/>
</dbReference>
<organism evidence="3 4">
    <name type="scientific">Monoraphidium neglectum</name>
    <dbReference type="NCBI Taxonomy" id="145388"/>
    <lineage>
        <taxon>Eukaryota</taxon>
        <taxon>Viridiplantae</taxon>
        <taxon>Chlorophyta</taxon>
        <taxon>core chlorophytes</taxon>
        <taxon>Chlorophyceae</taxon>
        <taxon>CS clade</taxon>
        <taxon>Sphaeropleales</taxon>
        <taxon>Selenastraceae</taxon>
        <taxon>Monoraphidium</taxon>
    </lineage>
</organism>
<dbReference type="GO" id="GO:0000774">
    <property type="term" value="F:adenyl-nucleotide exchange factor activity"/>
    <property type="evidence" value="ECO:0007669"/>
    <property type="project" value="InterPro"/>
</dbReference>
<dbReference type="Proteomes" id="UP000054498">
    <property type="component" value="Unassembled WGS sequence"/>
</dbReference>
<keyword evidence="4" id="KW-1185">Reference proteome</keyword>
<dbReference type="GeneID" id="25735103"/>
<name>A0A0D2MZM6_9CHLO</name>
<dbReference type="InterPro" id="IPR009012">
    <property type="entry name" value="GrpE_head"/>
</dbReference>
<reference evidence="3 4" key="1">
    <citation type="journal article" date="2013" name="BMC Genomics">
        <title>Reconstruction of the lipid metabolism for the microalga Monoraphidium neglectum from its genome sequence reveals characteristics suitable for biofuel production.</title>
        <authorList>
            <person name="Bogen C."/>
            <person name="Al-Dilaimi A."/>
            <person name="Albersmeier A."/>
            <person name="Wichmann J."/>
            <person name="Grundmann M."/>
            <person name="Rupp O."/>
            <person name="Lauersen K.J."/>
            <person name="Blifernez-Klassen O."/>
            <person name="Kalinowski J."/>
            <person name="Goesmann A."/>
            <person name="Mussgnug J.H."/>
            <person name="Kruse O."/>
        </authorList>
    </citation>
    <scope>NUCLEOTIDE SEQUENCE [LARGE SCALE GENOMIC DNA]</scope>
    <source>
        <strain evidence="3 4">SAG 48.87</strain>
    </source>
</reference>
<evidence type="ECO:0000256" key="1">
    <source>
        <dbReference type="ARBA" id="ARBA00009054"/>
    </source>
</evidence>
<dbReference type="InterPro" id="IPR000740">
    <property type="entry name" value="GrpE"/>
</dbReference>
<dbReference type="SUPFAM" id="SSF51064">
    <property type="entry name" value="Head domain of nucleotide exchange factor GrpE"/>
    <property type="match status" value="1"/>
</dbReference>
<dbReference type="EMBL" id="KK100463">
    <property type="protein sequence ID" value="KIZ05737.1"/>
    <property type="molecule type" value="Genomic_DNA"/>
</dbReference>
<proteinExistence type="inferred from homology"/>
<sequence>MENVRQRTARQIENAQKFAVEPIIKSLLDVADNLQRAAEAVPAGVVDGDEQLEAEKAQRLLKSLLQGVRMTEGVLINVFKKHGVEQYNPAGEKFDPNLHQAMFEVPDGTKEAGLVAVVTKVI</sequence>
<dbReference type="InterPro" id="IPR013805">
    <property type="entry name" value="GrpE_CC"/>
</dbReference>
<comment type="similarity">
    <text evidence="1">Belongs to the GrpE family.</text>
</comment>
<gene>
    <name evidence="3" type="ORF">MNEG_2225</name>
</gene>
<dbReference type="OrthoDB" id="201635at2759"/>
<dbReference type="GO" id="GO:0001405">
    <property type="term" value="C:PAM complex, Tim23 associated import motor"/>
    <property type="evidence" value="ECO:0007669"/>
    <property type="project" value="TreeGrafter"/>
</dbReference>
<dbReference type="EC" id="5.1.3.1" evidence="3"/>
<keyword evidence="2" id="KW-0143">Chaperone</keyword>
<dbReference type="PANTHER" id="PTHR21237">
    <property type="entry name" value="GRPE PROTEIN"/>
    <property type="match status" value="1"/>
</dbReference>
<dbReference type="GO" id="GO:0006457">
    <property type="term" value="P:protein folding"/>
    <property type="evidence" value="ECO:0007669"/>
    <property type="project" value="InterPro"/>
</dbReference>
<dbReference type="CDD" id="cd00446">
    <property type="entry name" value="GrpE"/>
    <property type="match status" value="1"/>
</dbReference>
<dbReference type="PANTHER" id="PTHR21237:SF23">
    <property type="entry name" value="GRPE PROTEIN HOMOLOG, MITOCHONDRIAL"/>
    <property type="match status" value="1"/>
</dbReference>
<dbReference type="RefSeq" id="XP_013904756.1">
    <property type="nucleotide sequence ID" value="XM_014049302.1"/>
</dbReference>
<dbReference type="STRING" id="145388.A0A0D2MZM6"/>
<dbReference type="GO" id="GO:0030150">
    <property type="term" value="P:protein import into mitochondrial matrix"/>
    <property type="evidence" value="ECO:0007669"/>
    <property type="project" value="TreeGrafter"/>
</dbReference>
<dbReference type="GO" id="GO:0051082">
    <property type="term" value="F:unfolded protein binding"/>
    <property type="evidence" value="ECO:0007669"/>
    <property type="project" value="TreeGrafter"/>
</dbReference>